<feature type="compositionally biased region" description="Low complexity" evidence="2">
    <location>
        <begin position="612"/>
        <end position="626"/>
    </location>
</feature>
<dbReference type="Gene3D" id="3.40.50.150">
    <property type="entry name" value="Vaccinia Virus protein VP39"/>
    <property type="match status" value="1"/>
</dbReference>
<accession>A0A9R0D140</accession>
<feature type="region of interest" description="Disordered" evidence="2">
    <location>
        <begin position="332"/>
        <end position="420"/>
    </location>
</feature>
<proteinExistence type="inferred from homology"/>
<protein>
    <submittedName>
        <fullName evidence="4">Uncharacterized protein LOC118267032</fullName>
    </submittedName>
</protein>
<feature type="compositionally biased region" description="Basic and acidic residues" evidence="2">
    <location>
        <begin position="635"/>
        <end position="687"/>
    </location>
</feature>
<feature type="region of interest" description="Disordered" evidence="2">
    <location>
        <begin position="469"/>
        <end position="586"/>
    </location>
</feature>
<dbReference type="GO" id="GO:0005737">
    <property type="term" value="C:cytoplasm"/>
    <property type="evidence" value="ECO:0007669"/>
    <property type="project" value="TreeGrafter"/>
</dbReference>
<name>A0A9R0D140_SPOFR</name>
<comment type="similarity">
    <text evidence="1">Belongs to the methyltransferase superfamily. L-isoaspartyl/D-aspartyl protein methyltransferase family.</text>
</comment>
<dbReference type="OrthoDB" id="10257972at2759"/>
<dbReference type="PANTHER" id="PTHR11579:SF9">
    <property type="entry name" value="PROTEIN-L-ISOASPARTATE O-METHYLTRANSFERASE"/>
    <property type="match status" value="1"/>
</dbReference>
<feature type="region of interest" description="Disordered" evidence="2">
    <location>
        <begin position="259"/>
        <end position="281"/>
    </location>
</feature>
<keyword evidence="3" id="KW-1185">Reference proteome</keyword>
<feature type="compositionally biased region" description="Basic and acidic residues" evidence="2">
    <location>
        <begin position="488"/>
        <end position="499"/>
    </location>
</feature>
<evidence type="ECO:0000256" key="1">
    <source>
        <dbReference type="ARBA" id="ARBA00005369"/>
    </source>
</evidence>
<dbReference type="RefSeq" id="XP_035436662.1">
    <property type="nucleotide sequence ID" value="XM_035580769.2"/>
</dbReference>
<dbReference type="Pfam" id="PF01135">
    <property type="entry name" value="PCMT"/>
    <property type="match status" value="1"/>
</dbReference>
<dbReference type="InterPro" id="IPR029063">
    <property type="entry name" value="SAM-dependent_MTases_sf"/>
</dbReference>
<feature type="compositionally biased region" description="Basic and acidic residues" evidence="2">
    <location>
        <begin position="410"/>
        <end position="420"/>
    </location>
</feature>
<dbReference type="GeneID" id="118267032"/>
<evidence type="ECO:0000313" key="4">
    <source>
        <dbReference type="RefSeq" id="XP_035436662.1"/>
    </source>
</evidence>
<dbReference type="GO" id="GO:0004719">
    <property type="term" value="F:protein-L-isoaspartate (D-aspartate) O-methyltransferase activity"/>
    <property type="evidence" value="ECO:0007669"/>
    <property type="project" value="InterPro"/>
</dbReference>
<evidence type="ECO:0000256" key="2">
    <source>
        <dbReference type="SAM" id="MobiDB-lite"/>
    </source>
</evidence>
<dbReference type="InterPro" id="IPR000682">
    <property type="entry name" value="PCMT"/>
</dbReference>
<feature type="compositionally biased region" description="Gly residues" evidence="2">
    <location>
        <begin position="352"/>
        <end position="391"/>
    </location>
</feature>
<dbReference type="PANTHER" id="PTHR11579">
    <property type="entry name" value="PROTEIN-L-ISOASPARTATE O-METHYLTRANSFERASE"/>
    <property type="match status" value="1"/>
</dbReference>
<dbReference type="SUPFAM" id="SSF53335">
    <property type="entry name" value="S-adenosyl-L-methionine-dependent methyltransferases"/>
    <property type="match status" value="1"/>
</dbReference>
<dbReference type="AlphaFoldDB" id="A0A9R0D140"/>
<reference evidence="4" key="1">
    <citation type="submission" date="2025-08" db="UniProtKB">
        <authorList>
            <consortium name="RefSeq"/>
        </authorList>
    </citation>
    <scope>IDENTIFICATION</scope>
    <source>
        <tissue evidence="4">Whole larval tissue</tissue>
    </source>
</reference>
<evidence type="ECO:0000313" key="3">
    <source>
        <dbReference type="Proteomes" id="UP000829999"/>
    </source>
</evidence>
<dbReference type="Proteomes" id="UP000829999">
    <property type="component" value="Chromosome 23"/>
</dbReference>
<feature type="region of interest" description="Disordered" evidence="2">
    <location>
        <begin position="602"/>
        <end position="687"/>
    </location>
</feature>
<organism evidence="3 4">
    <name type="scientific">Spodoptera frugiperda</name>
    <name type="common">Fall armyworm</name>
    <dbReference type="NCBI Taxonomy" id="7108"/>
    <lineage>
        <taxon>Eukaryota</taxon>
        <taxon>Metazoa</taxon>
        <taxon>Ecdysozoa</taxon>
        <taxon>Arthropoda</taxon>
        <taxon>Hexapoda</taxon>
        <taxon>Insecta</taxon>
        <taxon>Pterygota</taxon>
        <taxon>Neoptera</taxon>
        <taxon>Endopterygota</taxon>
        <taxon>Lepidoptera</taxon>
        <taxon>Glossata</taxon>
        <taxon>Ditrysia</taxon>
        <taxon>Noctuoidea</taxon>
        <taxon>Noctuidae</taxon>
        <taxon>Amphipyrinae</taxon>
        <taxon>Spodoptera</taxon>
    </lineage>
</organism>
<gene>
    <name evidence="4" type="primary">LOC118267032</name>
</gene>
<feature type="compositionally biased region" description="Low complexity" evidence="2">
    <location>
        <begin position="556"/>
        <end position="568"/>
    </location>
</feature>
<feature type="compositionally biased region" description="Acidic residues" evidence="2">
    <location>
        <begin position="338"/>
        <end position="351"/>
    </location>
</feature>
<feature type="compositionally biased region" description="Basic and acidic residues" evidence="2">
    <location>
        <begin position="521"/>
        <end position="534"/>
    </location>
</feature>
<sequence>MGGAVSSGRDNNELIDNLMGSNYIRTRSVERVFRSLDRADYMTPEARDQAYKDLAWRNGPLHMSAPCIYSEVLEGLELKPGLSFLNIGSGTGYFSTLVGLLIGSSGVNHGIEVHPYVMEYAIKKLGQFIENSPTLDEFDFCEPRFYCGNGLCIAPLQAPYDRLYCGAGCPEEYQNYFKQLIKVGGVLVMPLNDNLVQMKRVTVDHWVSRNLLNVSFATLRIPTKEEALELIRPDEQCPARLQVLARAVVRGGMRAALLARHPHLREPPPRRPQPASSCPRRICIPIEDDSDVEGLNALHDLDDVSGANEMNALLSLVLSMGQNRVAGALRFDSLDSPFESEEEGDGDDNGDGGDGGGNGGGGGGGGSGDGGGGGGGGNGGGGGGGAGGGGGDGDDSPPRPRPRPRPVRSLRVERPARAERHIRLERAAARAAVAANPDVYNDTILPEYLPEPKPVRSCRGLLTFEFQDERRPVTNAFRQDSPSTSESSKTDSDSAKSDPLKVPAEVEIYLGKEAPSTSRYVEWERQGTEQKQESSSEEDTSQEQKRKKLDSGIGEGTTTSSSSSPAKSESMDESDGDAMQPEIICDELELEYDENLIGGRRRIQKRGHCAQSSTSPEYSASSSTTSGEHSRCKRRAPEREQDEHDEPEEHEHVSERCDRHGPEHDHDYDHDRSEYDDMRPRRAGADARRVRLSILMKRGVKELPLPYALKKYVNLGRCFEF</sequence>